<dbReference type="EMBL" id="JBHMFI010000001">
    <property type="protein sequence ID" value="MFB9070537.1"/>
    <property type="molecule type" value="Genomic_DNA"/>
</dbReference>
<proteinExistence type="predicted"/>
<evidence type="ECO:0000313" key="2">
    <source>
        <dbReference type="Proteomes" id="UP001589575"/>
    </source>
</evidence>
<evidence type="ECO:0000313" key="1">
    <source>
        <dbReference type="EMBL" id="MFB9070537.1"/>
    </source>
</evidence>
<gene>
    <name evidence="1" type="ORF">ACFFX0_04780</name>
</gene>
<name>A0ABV5FV27_9MICC</name>
<dbReference type="Proteomes" id="UP001589575">
    <property type="component" value="Unassembled WGS sequence"/>
</dbReference>
<reference evidence="1 2" key="1">
    <citation type="submission" date="2024-09" db="EMBL/GenBank/DDBJ databases">
        <authorList>
            <person name="Sun Q."/>
            <person name="Mori K."/>
        </authorList>
    </citation>
    <scope>NUCLEOTIDE SEQUENCE [LARGE SCALE GENOMIC DNA]</scope>
    <source>
        <strain evidence="1 2">CCM 7609</strain>
    </source>
</reference>
<accession>A0ABV5FV27</accession>
<comment type="caution">
    <text evidence="1">The sequence shown here is derived from an EMBL/GenBank/DDBJ whole genome shotgun (WGS) entry which is preliminary data.</text>
</comment>
<organism evidence="1 2">
    <name type="scientific">Citricoccus parietis</name>
    <dbReference type="NCBI Taxonomy" id="592307"/>
    <lineage>
        <taxon>Bacteria</taxon>
        <taxon>Bacillati</taxon>
        <taxon>Actinomycetota</taxon>
        <taxon>Actinomycetes</taxon>
        <taxon>Micrococcales</taxon>
        <taxon>Micrococcaceae</taxon>
        <taxon>Citricoccus</taxon>
    </lineage>
</organism>
<protein>
    <submittedName>
        <fullName evidence="1">Uncharacterized protein</fullName>
    </submittedName>
</protein>
<keyword evidence="2" id="KW-1185">Reference proteome</keyword>
<sequence length="54" mass="6267">MSGHRGQEHRADQRFTASIDGGSRLVRRFRSLCERLRWVRSAVFRWCCAAGRAC</sequence>